<comment type="caution">
    <text evidence="6">The sequence shown here is derived from an EMBL/GenBank/DDBJ whole genome shotgun (WGS) entry which is preliminary data.</text>
</comment>
<protein>
    <recommendedName>
        <fullName evidence="8">Signal recognition particle SEC65 subunit</fullName>
    </recommendedName>
</protein>
<dbReference type="EMBL" id="BDGX01000030">
    <property type="protein sequence ID" value="GAV51153.1"/>
    <property type="molecule type" value="Genomic_DNA"/>
</dbReference>
<dbReference type="Gene3D" id="3.30.56.30">
    <property type="entry name" value="Signal recognition particle, SRP19-like subunit"/>
    <property type="match status" value="1"/>
</dbReference>
<dbReference type="FunFam" id="3.30.56.30:FF:000003">
    <property type="entry name" value="Signal recognition particle SEC65 subunit"/>
    <property type="match status" value="1"/>
</dbReference>
<dbReference type="eggNOG" id="KOG3198">
    <property type="taxonomic scope" value="Eukaryota"/>
</dbReference>
<feature type="compositionally biased region" description="Polar residues" evidence="5">
    <location>
        <begin position="50"/>
        <end position="63"/>
    </location>
</feature>
<dbReference type="SUPFAM" id="SSF69695">
    <property type="entry name" value="SRP19"/>
    <property type="match status" value="1"/>
</dbReference>
<dbReference type="Pfam" id="PF01922">
    <property type="entry name" value="SRP19"/>
    <property type="match status" value="1"/>
</dbReference>
<keyword evidence="2" id="KW-0963">Cytoplasm</keyword>
<dbReference type="PANTHER" id="PTHR17453">
    <property type="entry name" value="SIGNAL RECOGNITION PARTICLE 19 KD PROTEIN"/>
    <property type="match status" value="1"/>
</dbReference>
<evidence type="ECO:0000256" key="2">
    <source>
        <dbReference type="ARBA" id="ARBA00022490"/>
    </source>
</evidence>
<feature type="region of interest" description="Disordered" evidence="5">
    <location>
        <begin position="39"/>
        <end position="63"/>
    </location>
</feature>
<dbReference type="AlphaFoldDB" id="A0A1Q3A6A4"/>
<dbReference type="InterPro" id="IPR036521">
    <property type="entry name" value="SRP19-like_sf"/>
</dbReference>
<keyword evidence="4" id="KW-0687">Ribonucleoprotein</keyword>
<evidence type="ECO:0008006" key="8">
    <source>
        <dbReference type="Google" id="ProtNLM"/>
    </source>
</evidence>
<dbReference type="InterPro" id="IPR002778">
    <property type="entry name" value="Signal_recog_particle_SRP19"/>
</dbReference>
<evidence type="ECO:0000256" key="3">
    <source>
        <dbReference type="ARBA" id="ARBA00023135"/>
    </source>
</evidence>
<accession>A0A1Q3A6A4</accession>
<evidence type="ECO:0000256" key="4">
    <source>
        <dbReference type="ARBA" id="ARBA00023274"/>
    </source>
</evidence>
<dbReference type="GO" id="GO:0005786">
    <property type="term" value="C:signal recognition particle, endoplasmic reticulum targeting"/>
    <property type="evidence" value="ECO:0007669"/>
    <property type="project" value="UniProtKB-KW"/>
</dbReference>
<organism evidence="6 7">
    <name type="scientific">Zygosaccharomyces rouxii</name>
    <dbReference type="NCBI Taxonomy" id="4956"/>
    <lineage>
        <taxon>Eukaryota</taxon>
        <taxon>Fungi</taxon>
        <taxon>Dikarya</taxon>
        <taxon>Ascomycota</taxon>
        <taxon>Saccharomycotina</taxon>
        <taxon>Saccharomycetes</taxon>
        <taxon>Saccharomycetales</taxon>
        <taxon>Saccharomycetaceae</taxon>
        <taxon>Zygosaccharomyces</taxon>
    </lineage>
</organism>
<dbReference type="GO" id="GO:0006617">
    <property type="term" value="P:SRP-dependent cotranslational protein targeting to membrane, signal sequence recognition"/>
    <property type="evidence" value="ECO:0007669"/>
    <property type="project" value="EnsemblFungi"/>
</dbReference>
<name>A0A1Q3A6A4_ZYGRO</name>
<evidence type="ECO:0000313" key="7">
    <source>
        <dbReference type="Proteomes" id="UP000187013"/>
    </source>
</evidence>
<dbReference type="OMA" id="IPKVKGF"/>
<sequence>MPKLEELNDYDDIDNLEMDLAELDPSLKTPIAPKITPTVVRSQDQEVKSEQVSNDPNQVTFINPQTGKVESSAKMSRKEMDEIKNFQILYPCYFDKRRSHAEGRRVPLKLAVENPLAKTVADAVRSLGLLCIFEGDKTHPQDFGNPGRVRVLFKEDGQLVATAKRFAGGKKQLINAIGEYMVSHPTTIASLREIPYGPDFDGIEFKKVPNVKGFKMNDIVPLHSEYLMAHPMTKSIYDPVKQPAPEKQFKMPKNKVKVLRR</sequence>
<reference evidence="6 7" key="1">
    <citation type="submission" date="2016-08" db="EMBL/GenBank/DDBJ databases">
        <title>Draft genome sequence of allopolyploid Zygosaccharomyces rouxii.</title>
        <authorList>
            <person name="Watanabe J."/>
            <person name="Uehara K."/>
            <person name="Mogi Y."/>
            <person name="Tsukioka Y."/>
        </authorList>
    </citation>
    <scope>NUCLEOTIDE SEQUENCE [LARGE SCALE GENOMIC DNA]</scope>
    <source>
        <strain evidence="6 7">NBRC 110957</strain>
    </source>
</reference>
<dbReference type="GO" id="GO:0008312">
    <property type="term" value="F:7S RNA binding"/>
    <property type="evidence" value="ECO:0007669"/>
    <property type="project" value="EnsemblFungi"/>
</dbReference>
<evidence type="ECO:0000256" key="5">
    <source>
        <dbReference type="SAM" id="MobiDB-lite"/>
    </source>
</evidence>
<comment type="subcellular location">
    <subcellularLocation>
        <location evidence="1">Cytoplasm</location>
    </subcellularLocation>
</comment>
<dbReference type="PANTHER" id="PTHR17453:SF0">
    <property type="entry name" value="SIGNAL RECOGNITION PARTICLE 19 KDA PROTEIN"/>
    <property type="match status" value="1"/>
</dbReference>
<proteinExistence type="predicted"/>
<keyword evidence="3" id="KW-0733">Signal recognition particle</keyword>
<gene>
    <name evidence="6" type="ORF">ZYGR_0AD03360</name>
</gene>
<dbReference type="Proteomes" id="UP000187013">
    <property type="component" value="Unassembled WGS sequence"/>
</dbReference>
<dbReference type="OrthoDB" id="2190947at2759"/>
<evidence type="ECO:0000313" key="6">
    <source>
        <dbReference type="EMBL" id="GAV51153.1"/>
    </source>
</evidence>
<evidence type="ECO:0000256" key="1">
    <source>
        <dbReference type="ARBA" id="ARBA00004496"/>
    </source>
</evidence>